<evidence type="ECO:0000256" key="1">
    <source>
        <dbReference type="SAM" id="MobiDB-lite"/>
    </source>
</evidence>
<evidence type="ECO:0000313" key="2">
    <source>
        <dbReference type="EMBL" id="GEX19890.1"/>
    </source>
</evidence>
<dbReference type="EMBL" id="BKCJ010094770">
    <property type="protein sequence ID" value="GEX19890.1"/>
    <property type="molecule type" value="Genomic_DNA"/>
</dbReference>
<accession>A0A699H2K7</accession>
<feature type="compositionally biased region" description="Basic and acidic residues" evidence="1">
    <location>
        <begin position="312"/>
        <end position="323"/>
    </location>
</feature>
<proteinExistence type="predicted"/>
<feature type="region of interest" description="Disordered" evidence="1">
    <location>
        <begin position="578"/>
        <end position="631"/>
    </location>
</feature>
<sequence length="932" mass="106543">MSNKKHIVNLEYFKETLQICPTLPDQQFEEPPFEEAILTFLRDLGHNGEIKMITDFNVNKLHQPWRSFATVISKCLSGKSTGYDSLQISQAQILWGMYHKKNVYYAYLLWEDLVYQVETKNAKRGNEMYYPRFTKVIINFFMTKDQSIPRRNKLYGAIFPNELKNEAIKDSESYKEYYAIASGAEPPKTKPRVKKKQDDKKKLPTQGLEALSEIALSGAEQIKLATKRSKIQFYSSHTSGSGVDKGTGVSPRVLDVPPFDLDDEQISWKSSDNKDDDDVNDQSDDDDGDSQGNDDQDDDDEQTESNNDDDDFVHPKLSTHDEEERHDDEDYDRDTKMTDIPQTNLKGTQVTEDAHVILTTVTPKAQQQSSSVSPGFISNMLNPNPDRGIDSILNLNTELTSLVDVLVTTNVEIPPSSATTLPLPPIPLIQPQYQTPTIVLTLSSIPGIVDSYLANKMNEAVKTDVQLQLNELRDKAQAKNKDFINKLDENIKKIIKEQVKVKVKEQVNKILLKIEKFVNDQLESEVLTHSSSESKTSYAVAASLSELELKKILIDKMESNKSIHRSVQQKTLYKALTDAYETNKGSKRRRAGKEPESTSEPKEKTSKSSGKSKEGSKSHHMSISKSVQVEEPIHADKNLKEPTHQEFDIGFTKDQPVDETTQHPDCNLAQKEDTRISFNELMDTPLDFLAFDHARVWWKYLLEEVCKATTDKLDWNNPEGQQYPHDLRKPLPLIPNSQGRRVIPFDHFINNDLAYLRGGSSSRTYATSVTKTKAADYGHVKWIEDLVSNTMWSPVPVIYDKHALWGISYWGRKHQQFYGLLSIETLLVITPCSECVIANVYKMHCHPKTYARSSVSDDTPNDVRTALDDILKRIRMQYLPWTLWKKVDKDRVGAMIQAIDKRFKNRRIMRRLEKFVVGRPYEGDFQLMQRTI</sequence>
<feature type="compositionally biased region" description="Acidic residues" evidence="1">
    <location>
        <begin position="274"/>
        <end position="311"/>
    </location>
</feature>
<feature type="region of interest" description="Disordered" evidence="1">
    <location>
        <begin position="185"/>
        <end position="204"/>
    </location>
</feature>
<reference evidence="2" key="1">
    <citation type="journal article" date="2019" name="Sci. Rep.">
        <title>Draft genome of Tanacetum cinerariifolium, the natural source of mosquito coil.</title>
        <authorList>
            <person name="Yamashiro T."/>
            <person name="Shiraishi A."/>
            <person name="Satake H."/>
            <person name="Nakayama K."/>
        </authorList>
    </citation>
    <scope>NUCLEOTIDE SEQUENCE</scope>
</reference>
<name>A0A699H2K7_TANCI</name>
<gene>
    <name evidence="2" type="ORF">Tci_291865</name>
</gene>
<evidence type="ECO:0008006" key="3">
    <source>
        <dbReference type="Google" id="ProtNLM"/>
    </source>
</evidence>
<feature type="region of interest" description="Disordered" evidence="1">
    <location>
        <begin position="236"/>
        <end position="340"/>
    </location>
</feature>
<dbReference type="AlphaFoldDB" id="A0A699H2K7"/>
<protein>
    <recommendedName>
        <fullName evidence="3">Monodehydroascorbate reductase</fullName>
    </recommendedName>
</protein>
<feature type="compositionally biased region" description="Basic and acidic residues" evidence="1">
    <location>
        <begin position="592"/>
        <end position="617"/>
    </location>
</feature>
<comment type="caution">
    <text evidence="2">The sequence shown here is derived from an EMBL/GenBank/DDBJ whole genome shotgun (WGS) entry which is preliminary data.</text>
</comment>
<organism evidence="2">
    <name type="scientific">Tanacetum cinerariifolium</name>
    <name type="common">Dalmatian daisy</name>
    <name type="synonym">Chrysanthemum cinerariifolium</name>
    <dbReference type="NCBI Taxonomy" id="118510"/>
    <lineage>
        <taxon>Eukaryota</taxon>
        <taxon>Viridiplantae</taxon>
        <taxon>Streptophyta</taxon>
        <taxon>Embryophyta</taxon>
        <taxon>Tracheophyta</taxon>
        <taxon>Spermatophyta</taxon>
        <taxon>Magnoliopsida</taxon>
        <taxon>eudicotyledons</taxon>
        <taxon>Gunneridae</taxon>
        <taxon>Pentapetalae</taxon>
        <taxon>asterids</taxon>
        <taxon>campanulids</taxon>
        <taxon>Asterales</taxon>
        <taxon>Asteraceae</taxon>
        <taxon>Asteroideae</taxon>
        <taxon>Anthemideae</taxon>
        <taxon>Anthemidinae</taxon>
        <taxon>Tanacetum</taxon>
    </lineage>
</organism>